<dbReference type="EMBL" id="JAQQWP010000008">
    <property type="protein sequence ID" value="KAK8106486.1"/>
    <property type="molecule type" value="Genomic_DNA"/>
</dbReference>
<dbReference type="Proteomes" id="UP001392437">
    <property type="component" value="Unassembled WGS sequence"/>
</dbReference>
<sequence length="118" mass="12918">MPASLPFLPGRARSELPHSKTPLSTLSPSPIQDRFARPAPPPTKMLSIAACSLRHYLSDAEGYGSDLLVKKNSSSWSDDEHLRFNFGRSNGLTCGQAKLGERMSQEVKVSTNHPGRIE</sequence>
<protein>
    <submittedName>
        <fullName evidence="2">Uncharacterized protein</fullName>
    </submittedName>
</protein>
<feature type="compositionally biased region" description="Low complexity" evidence="1">
    <location>
        <begin position="19"/>
        <end position="30"/>
    </location>
</feature>
<reference evidence="2 3" key="1">
    <citation type="submission" date="2023-01" db="EMBL/GenBank/DDBJ databases">
        <title>Analysis of 21 Apiospora genomes using comparative genomics revels a genus with tremendous synthesis potential of carbohydrate active enzymes and secondary metabolites.</title>
        <authorList>
            <person name="Sorensen T."/>
        </authorList>
    </citation>
    <scope>NUCLEOTIDE SEQUENCE [LARGE SCALE GENOMIC DNA]</scope>
    <source>
        <strain evidence="2 3">CBS 117206</strain>
    </source>
</reference>
<accession>A0AAW0QTM0</accession>
<evidence type="ECO:0000313" key="3">
    <source>
        <dbReference type="Proteomes" id="UP001392437"/>
    </source>
</evidence>
<evidence type="ECO:0000313" key="2">
    <source>
        <dbReference type="EMBL" id="KAK8106486.1"/>
    </source>
</evidence>
<feature type="region of interest" description="Disordered" evidence="1">
    <location>
        <begin position="97"/>
        <end position="118"/>
    </location>
</feature>
<keyword evidence="3" id="KW-1185">Reference proteome</keyword>
<gene>
    <name evidence="2" type="ORF">PG999_009845</name>
</gene>
<dbReference type="AlphaFoldDB" id="A0AAW0QTM0"/>
<proteinExistence type="predicted"/>
<organism evidence="2 3">
    <name type="scientific">Apiospora kogelbergensis</name>
    <dbReference type="NCBI Taxonomy" id="1337665"/>
    <lineage>
        <taxon>Eukaryota</taxon>
        <taxon>Fungi</taxon>
        <taxon>Dikarya</taxon>
        <taxon>Ascomycota</taxon>
        <taxon>Pezizomycotina</taxon>
        <taxon>Sordariomycetes</taxon>
        <taxon>Xylariomycetidae</taxon>
        <taxon>Amphisphaeriales</taxon>
        <taxon>Apiosporaceae</taxon>
        <taxon>Apiospora</taxon>
    </lineage>
</organism>
<evidence type="ECO:0000256" key="1">
    <source>
        <dbReference type="SAM" id="MobiDB-lite"/>
    </source>
</evidence>
<comment type="caution">
    <text evidence="2">The sequence shown here is derived from an EMBL/GenBank/DDBJ whole genome shotgun (WGS) entry which is preliminary data.</text>
</comment>
<name>A0AAW0QTM0_9PEZI</name>
<feature type="region of interest" description="Disordered" evidence="1">
    <location>
        <begin position="1"/>
        <end position="40"/>
    </location>
</feature>
<feature type="compositionally biased region" description="Polar residues" evidence="1">
    <location>
        <begin position="107"/>
        <end position="118"/>
    </location>
</feature>